<dbReference type="SUPFAM" id="SSF54211">
    <property type="entry name" value="Ribosomal protein S5 domain 2-like"/>
    <property type="match status" value="1"/>
</dbReference>
<dbReference type="GO" id="GO:0006265">
    <property type="term" value="P:DNA topological change"/>
    <property type="evidence" value="ECO:0007669"/>
    <property type="project" value="InterPro"/>
</dbReference>
<dbReference type="HOGENOM" id="CLU_809033_0_0_1"/>
<evidence type="ECO:0000256" key="1">
    <source>
        <dbReference type="ARBA" id="ARBA00000185"/>
    </source>
</evidence>
<accession>A0A067SDS9</accession>
<dbReference type="GO" id="GO:0003918">
    <property type="term" value="F:DNA topoisomerase type II (double strand cut, ATP-hydrolyzing) activity"/>
    <property type="evidence" value="ECO:0007669"/>
    <property type="project" value="UniProtKB-EC"/>
</dbReference>
<dbReference type="GO" id="GO:0005524">
    <property type="term" value="F:ATP binding"/>
    <property type="evidence" value="ECO:0007669"/>
    <property type="project" value="UniProtKB-KW"/>
</dbReference>
<evidence type="ECO:0000313" key="12">
    <source>
        <dbReference type="Proteomes" id="UP000027222"/>
    </source>
</evidence>
<gene>
    <name evidence="11" type="ORF">GALMADRAFT_149171</name>
</gene>
<keyword evidence="6" id="KW-0547">Nucleotide-binding</keyword>
<dbReference type="GO" id="GO:0000712">
    <property type="term" value="P:resolution of meiotic recombination intermediates"/>
    <property type="evidence" value="ECO:0007669"/>
    <property type="project" value="TreeGrafter"/>
</dbReference>
<dbReference type="InterPro" id="IPR001154">
    <property type="entry name" value="TopoII_euk"/>
</dbReference>
<dbReference type="SUPFAM" id="SSF56719">
    <property type="entry name" value="Type II DNA topoisomerase"/>
    <property type="match status" value="1"/>
</dbReference>
<comment type="cofactor">
    <cofactor evidence="2">
        <name>Ca(2+)</name>
        <dbReference type="ChEBI" id="CHEBI:29108"/>
    </cofactor>
</comment>
<evidence type="ECO:0000256" key="4">
    <source>
        <dbReference type="ARBA" id="ARBA00011080"/>
    </source>
</evidence>
<organism evidence="11 12">
    <name type="scientific">Galerina marginata (strain CBS 339.88)</name>
    <dbReference type="NCBI Taxonomy" id="685588"/>
    <lineage>
        <taxon>Eukaryota</taxon>
        <taxon>Fungi</taxon>
        <taxon>Dikarya</taxon>
        <taxon>Basidiomycota</taxon>
        <taxon>Agaricomycotina</taxon>
        <taxon>Agaricomycetes</taxon>
        <taxon>Agaricomycetidae</taxon>
        <taxon>Agaricales</taxon>
        <taxon>Agaricineae</taxon>
        <taxon>Strophariaceae</taxon>
        <taxon>Galerina</taxon>
    </lineage>
</organism>
<dbReference type="InterPro" id="IPR018522">
    <property type="entry name" value="TopoIIA_CS"/>
</dbReference>
<dbReference type="PRINTS" id="PR01158">
    <property type="entry name" value="TOPISMRASEII"/>
</dbReference>
<dbReference type="InterPro" id="IPR013759">
    <property type="entry name" value="Topo_IIA_B_C"/>
</dbReference>
<dbReference type="PANTHER" id="PTHR10169:SF38">
    <property type="entry name" value="DNA TOPOISOMERASE 2"/>
    <property type="match status" value="1"/>
</dbReference>
<dbReference type="EC" id="5.6.2.2" evidence="5"/>
<dbReference type="EMBL" id="KL142670">
    <property type="protein sequence ID" value="KDR64913.1"/>
    <property type="molecule type" value="Genomic_DNA"/>
</dbReference>
<keyword evidence="10" id="KW-0413">Isomerase</keyword>
<dbReference type="STRING" id="685588.A0A067SDS9"/>
<dbReference type="GO" id="GO:0003677">
    <property type="term" value="F:DNA binding"/>
    <property type="evidence" value="ECO:0007669"/>
    <property type="project" value="UniProtKB-KW"/>
</dbReference>
<dbReference type="InterPro" id="IPR013760">
    <property type="entry name" value="Topo_IIA-like_dom_sf"/>
</dbReference>
<evidence type="ECO:0000256" key="6">
    <source>
        <dbReference type="ARBA" id="ARBA00022741"/>
    </source>
</evidence>
<dbReference type="OrthoDB" id="276498at2759"/>
<dbReference type="AlphaFoldDB" id="A0A067SDS9"/>
<evidence type="ECO:0000256" key="8">
    <source>
        <dbReference type="ARBA" id="ARBA00023029"/>
    </source>
</evidence>
<dbReference type="Gene3D" id="3.30.565.10">
    <property type="entry name" value="Histidine kinase-like ATPase, C-terminal domain"/>
    <property type="match status" value="1"/>
</dbReference>
<evidence type="ECO:0000256" key="7">
    <source>
        <dbReference type="ARBA" id="ARBA00022840"/>
    </source>
</evidence>
<dbReference type="Gene3D" id="3.40.50.670">
    <property type="match status" value="1"/>
</dbReference>
<dbReference type="InterPro" id="IPR001241">
    <property type="entry name" value="Topo_IIA"/>
</dbReference>
<keyword evidence="9" id="KW-0238">DNA-binding</keyword>
<dbReference type="PROSITE" id="PS00177">
    <property type="entry name" value="TOPOISOMERASE_II"/>
    <property type="match status" value="1"/>
</dbReference>
<dbReference type="InterPro" id="IPR014721">
    <property type="entry name" value="Ribsml_uS5_D2-typ_fold_subgr"/>
</dbReference>
<dbReference type="SUPFAM" id="SSF55874">
    <property type="entry name" value="ATPase domain of HSP90 chaperone/DNA topoisomerase II/histidine kinase"/>
    <property type="match status" value="1"/>
</dbReference>
<dbReference type="GO" id="GO:0005634">
    <property type="term" value="C:nucleus"/>
    <property type="evidence" value="ECO:0007669"/>
    <property type="project" value="TreeGrafter"/>
</dbReference>
<keyword evidence="8" id="KW-0799">Topoisomerase</keyword>
<comment type="similarity">
    <text evidence="4">Belongs to the type II topoisomerase family.</text>
</comment>
<evidence type="ECO:0000256" key="2">
    <source>
        <dbReference type="ARBA" id="ARBA00001913"/>
    </source>
</evidence>
<dbReference type="InterPro" id="IPR050634">
    <property type="entry name" value="DNA_Topoisomerase_II"/>
</dbReference>
<dbReference type="Gene3D" id="3.30.230.10">
    <property type="match status" value="1"/>
</dbReference>
<evidence type="ECO:0000256" key="5">
    <source>
        <dbReference type="ARBA" id="ARBA00012895"/>
    </source>
</evidence>
<protein>
    <recommendedName>
        <fullName evidence="5">DNA topoisomerase (ATP-hydrolyzing)</fullName>
        <ecNumber evidence="5">5.6.2.2</ecNumber>
    </recommendedName>
</protein>
<sequence length="343" mass="38129">MDTLKVTIDVEESTISVFNNGRGIPIEIHEREKIYVSELIFGHLLSSSNYDDNEKKLTGGRNGYGAKLANIYSHEFTVETADKNTQQKYKQTWTDNMGKCGKPMITKNPKSEEYTQITFKPDLKRFGMDKIDEDTASLLRKRVYNMAGVVKDIKVFLNDERFKIKNLSKSETSGGPAQPKPTVIHGQAGSRWGIAFAVSDGSFQHVSFANSISTSKRGTHAQTYSAGFKIRKQTSSIGGLHGKRLLGLTKLSDANNASTKHAKDCSLILTEGDSAKALAVGGLGVVGRDNSGVFPLRGKLFNVHKAKHDQIMKNDEIQNIKKIMGLQRNKDYEPSIRQDYDYD</sequence>
<dbReference type="SMART" id="SM00433">
    <property type="entry name" value="TOP2c"/>
    <property type="match status" value="1"/>
</dbReference>
<evidence type="ECO:0000256" key="10">
    <source>
        <dbReference type="ARBA" id="ARBA00023235"/>
    </source>
</evidence>
<evidence type="ECO:0000256" key="3">
    <source>
        <dbReference type="ARBA" id="ARBA00001946"/>
    </source>
</evidence>
<evidence type="ECO:0000313" key="11">
    <source>
        <dbReference type="EMBL" id="KDR64913.1"/>
    </source>
</evidence>
<dbReference type="InterPro" id="IPR020568">
    <property type="entry name" value="Ribosomal_Su5_D2-typ_SF"/>
</dbReference>
<dbReference type="PRINTS" id="PR00418">
    <property type="entry name" value="TPI2FAMILY"/>
</dbReference>
<keyword evidence="12" id="KW-1185">Reference proteome</keyword>
<dbReference type="FunFam" id="3.40.50.670:FF:000001">
    <property type="entry name" value="DNA topoisomerase 2"/>
    <property type="match status" value="1"/>
</dbReference>
<dbReference type="Proteomes" id="UP000027222">
    <property type="component" value="Unassembled WGS sequence"/>
</dbReference>
<name>A0A067SDS9_GALM3</name>
<comment type="catalytic activity">
    <reaction evidence="1">
        <text>ATP-dependent breakage, passage and rejoining of double-stranded DNA.</text>
        <dbReference type="EC" id="5.6.2.2"/>
    </reaction>
</comment>
<dbReference type="PANTHER" id="PTHR10169">
    <property type="entry name" value="DNA TOPOISOMERASE/GYRASE"/>
    <property type="match status" value="1"/>
</dbReference>
<dbReference type="InterPro" id="IPR036890">
    <property type="entry name" value="HATPase_C_sf"/>
</dbReference>
<keyword evidence="7" id="KW-0067">ATP-binding</keyword>
<proteinExistence type="inferred from homology"/>
<comment type="cofactor">
    <cofactor evidence="3">
        <name>Mg(2+)</name>
        <dbReference type="ChEBI" id="CHEBI:18420"/>
    </cofactor>
</comment>
<evidence type="ECO:0000256" key="9">
    <source>
        <dbReference type="ARBA" id="ARBA00023125"/>
    </source>
</evidence>
<dbReference type="GO" id="GO:0000819">
    <property type="term" value="P:sister chromatid segregation"/>
    <property type="evidence" value="ECO:0007669"/>
    <property type="project" value="TreeGrafter"/>
</dbReference>
<reference evidence="12" key="1">
    <citation type="journal article" date="2014" name="Proc. Natl. Acad. Sci. U.S.A.">
        <title>Extensive sampling of basidiomycete genomes demonstrates inadequacy of the white-rot/brown-rot paradigm for wood decay fungi.</title>
        <authorList>
            <person name="Riley R."/>
            <person name="Salamov A.A."/>
            <person name="Brown D.W."/>
            <person name="Nagy L.G."/>
            <person name="Floudas D."/>
            <person name="Held B.W."/>
            <person name="Levasseur A."/>
            <person name="Lombard V."/>
            <person name="Morin E."/>
            <person name="Otillar R."/>
            <person name="Lindquist E.A."/>
            <person name="Sun H."/>
            <person name="LaButti K.M."/>
            <person name="Schmutz J."/>
            <person name="Jabbour D."/>
            <person name="Luo H."/>
            <person name="Baker S.E."/>
            <person name="Pisabarro A.G."/>
            <person name="Walton J.D."/>
            <person name="Blanchette R.A."/>
            <person name="Henrissat B."/>
            <person name="Martin F."/>
            <person name="Cullen D."/>
            <person name="Hibbett D.S."/>
            <person name="Grigoriev I.V."/>
        </authorList>
    </citation>
    <scope>NUCLEOTIDE SEQUENCE [LARGE SCALE GENOMIC DNA]</scope>
    <source>
        <strain evidence="12">CBS 339.88</strain>
    </source>
</reference>